<feature type="transmembrane region" description="Helical" evidence="11">
    <location>
        <begin position="181"/>
        <end position="203"/>
    </location>
</feature>
<evidence type="ECO:0000313" key="13">
    <source>
        <dbReference type="Proteomes" id="UP000288805"/>
    </source>
</evidence>
<dbReference type="SUPFAM" id="SSF52058">
    <property type="entry name" value="L domain-like"/>
    <property type="match status" value="1"/>
</dbReference>
<dbReference type="FunFam" id="3.80.10.10:FF:000111">
    <property type="entry name" value="LRR receptor-like serine/threonine-protein kinase ERECTA"/>
    <property type="match status" value="1"/>
</dbReference>
<keyword evidence="6" id="KW-0677">Repeat</keyword>
<sequence length="225" mass="25165">MANPNSEKPFFHSDYWTAEFREAMVLVIGGIESVYSHSLSSLVSMDLSYNNLSGNIPEELTSLHGLLFLTLSQNHLEGNIPHEIRLLQVLECLDLSMNKLSGVIPQSMESLHNLAFLNLSYNDFSGRIPSGCQFATFDKDSYIGSHKLCGSPLPDACAGDNAPEGPIMADEDKDAWIDMKWFYMGMPLGFVVGFWAVFGPLAFNRAWRYAFFGFLDDIKYKLLGL</sequence>
<dbReference type="PRINTS" id="PR00019">
    <property type="entry name" value="LEURICHRPT"/>
</dbReference>
<evidence type="ECO:0000256" key="3">
    <source>
        <dbReference type="ARBA" id="ARBA00022614"/>
    </source>
</evidence>
<keyword evidence="5" id="KW-0732">Signal</keyword>
<evidence type="ECO:0000256" key="11">
    <source>
        <dbReference type="SAM" id="Phobius"/>
    </source>
</evidence>
<gene>
    <name evidence="12" type="primary">RLP42_3</name>
    <name evidence="12" type="ORF">CK203_064510</name>
</gene>
<proteinExistence type="inferred from homology"/>
<evidence type="ECO:0000256" key="5">
    <source>
        <dbReference type="ARBA" id="ARBA00022729"/>
    </source>
</evidence>
<organism evidence="12 13">
    <name type="scientific">Vitis vinifera</name>
    <name type="common">Grape</name>
    <dbReference type="NCBI Taxonomy" id="29760"/>
    <lineage>
        <taxon>Eukaryota</taxon>
        <taxon>Viridiplantae</taxon>
        <taxon>Streptophyta</taxon>
        <taxon>Embryophyta</taxon>
        <taxon>Tracheophyta</taxon>
        <taxon>Spermatophyta</taxon>
        <taxon>Magnoliopsida</taxon>
        <taxon>eudicotyledons</taxon>
        <taxon>Gunneridae</taxon>
        <taxon>Pentapetalae</taxon>
        <taxon>rosids</taxon>
        <taxon>Vitales</taxon>
        <taxon>Vitaceae</taxon>
        <taxon>Viteae</taxon>
        <taxon>Vitis</taxon>
    </lineage>
</organism>
<evidence type="ECO:0000256" key="6">
    <source>
        <dbReference type="ARBA" id="ARBA00022737"/>
    </source>
</evidence>
<dbReference type="EMBL" id="QGNW01000543">
    <property type="protein sequence ID" value="RVW68230.1"/>
    <property type="molecule type" value="Genomic_DNA"/>
</dbReference>
<reference evidence="12 13" key="1">
    <citation type="journal article" date="2018" name="PLoS Genet.">
        <title>Population sequencing reveals clonal diversity and ancestral inbreeding in the grapevine cultivar Chardonnay.</title>
        <authorList>
            <person name="Roach M.J."/>
            <person name="Johnson D.L."/>
            <person name="Bohlmann J."/>
            <person name="van Vuuren H.J."/>
            <person name="Jones S.J."/>
            <person name="Pretorius I.S."/>
            <person name="Schmidt S.A."/>
            <person name="Borneman A.R."/>
        </authorList>
    </citation>
    <scope>NUCLEOTIDE SEQUENCE [LARGE SCALE GENOMIC DNA]</scope>
    <source>
        <strain evidence="13">cv. Chardonnay</strain>
        <tissue evidence="12">Leaf</tissue>
    </source>
</reference>
<dbReference type="Gene3D" id="3.80.10.10">
    <property type="entry name" value="Ribonuclease Inhibitor"/>
    <property type="match status" value="1"/>
</dbReference>
<evidence type="ECO:0000256" key="7">
    <source>
        <dbReference type="ARBA" id="ARBA00022989"/>
    </source>
</evidence>
<protein>
    <submittedName>
        <fullName evidence="12">Receptor like protein 42</fullName>
    </submittedName>
</protein>
<evidence type="ECO:0000256" key="2">
    <source>
        <dbReference type="ARBA" id="ARBA00009592"/>
    </source>
</evidence>
<dbReference type="Pfam" id="PF00560">
    <property type="entry name" value="LRR_1"/>
    <property type="match status" value="3"/>
</dbReference>
<evidence type="ECO:0000256" key="10">
    <source>
        <dbReference type="ARBA" id="ARBA00023180"/>
    </source>
</evidence>
<comment type="similarity">
    <text evidence="2">Belongs to the RLP family.</text>
</comment>
<keyword evidence="9 12" id="KW-0675">Receptor</keyword>
<evidence type="ECO:0000256" key="1">
    <source>
        <dbReference type="ARBA" id="ARBA00004479"/>
    </source>
</evidence>
<dbReference type="GO" id="GO:0016020">
    <property type="term" value="C:membrane"/>
    <property type="evidence" value="ECO:0007669"/>
    <property type="project" value="UniProtKB-SubCell"/>
</dbReference>
<evidence type="ECO:0000256" key="9">
    <source>
        <dbReference type="ARBA" id="ARBA00023170"/>
    </source>
</evidence>
<comment type="subcellular location">
    <subcellularLocation>
        <location evidence="1">Membrane</location>
        <topology evidence="1">Single-pass type I membrane protein</topology>
    </subcellularLocation>
</comment>
<evidence type="ECO:0000313" key="12">
    <source>
        <dbReference type="EMBL" id="RVW68230.1"/>
    </source>
</evidence>
<dbReference type="PANTHER" id="PTHR48063">
    <property type="entry name" value="LRR RECEPTOR-LIKE KINASE"/>
    <property type="match status" value="1"/>
</dbReference>
<name>A0A438G7M8_VITVI</name>
<dbReference type="AlphaFoldDB" id="A0A438G7M8"/>
<dbReference type="PANTHER" id="PTHR48063:SF100">
    <property type="entry name" value="RECEPTOR-LIKE PROTEIN EIX2"/>
    <property type="match status" value="1"/>
</dbReference>
<evidence type="ECO:0000256" key="4">
    <source>
        <dbReference type="ARBA" id="ARBA00022692"/>
    </source>
</evidence>
<keyword evidence="10" id="KW-0325">Glycoprotein</keyword>
<keyword evidence="8 11" id="KW-0472">Membrane</keyword>
<keyword evidence="7 11" id="KW-1133">Transmembrane helix</keyword>
<accession>A0A438G7M8</accession>
<dbReference type="InterPro" id="IPR001611">
    <property type="entry name" value="Leu-rich_rpt"/>
</dbReference>
<dbReference type="Proteomes" id="UP000288805">
    <property type="component" value="Unassembled WGS sequence"/>
</dbReference>
<dbReference type="InterPro" id="IPR032675">
    <property type="entry name" value="LRR_dom_sf"/>
</dbReference>
<comment type="caution">
    <text evidence="12">The sequence shown here is derived from an EMBL/GenBank/DDBJ whole genome shotgun (WGS) entry which is preliminary data.</text>
</comment>
<keyword evidence="3" id="KW-0433">Leucine-rich repeat</keyword>
<dbReference type="InterPro" id="IPR046956">
    <property type="entry name" value="RLP23-like"/>
</dbReference>
<keyword evidence="4 11" id="KW-0812">Transmembrane</keyword>
<evidence type="ECO:0000256" key="8">
    <source>
        <dbReference type="ARBA" id="ARBA00023136"/>
    </source>
</evidence>